<reference evidence="2 3" key="1">
    <citation type="journal article" date="2016" name="Biochim. Biophys. Acta">
        <title>Characterization of red-shifted phycobilisomes isolated from the chlorophyll f-containing cyanobacterium Halomicronema hongdechloris.</title>
        <authorList>
            <person name="Li Y."/>
            <person name="Lin Y."/>
            <person name="Garvey C.J."/>
            <person name="Birch D."/>
            <person name="Corkery R.W."/>
            <person name="Loughlin P.C."/>
            <person name="Scheer H."/>
            <person name="Willows R.D."/>
            <person name="Chen M."/>
        </authorList>
    </citation>
    <scope>NUCLEOTIDE SEQUENCE [LARGE SCALE GENOMIC DNA]</scope>
    <source>
        <strain evidence="2 3">C2206</strain>
    </source>
</reference>
<keyword evidence="3" id="KW-1185">Reference proteome</keyword>
<gene>
    <name evidence="2" type="primary">mshD</name>
    <name evidence="2" type="ORF">XM38_051270</name>
</gene>
<dbReference type="InterPro" id="IPR000182">
    <property type="entry name" value="GNAT_dom"/>
</dbReference>
<name>A0A1Z3HV53_9CYAN</name>
<dbReference type="Proteomes" id="UP000191901">
    <property type="component" value="Chromosome"/>
</dbReference>
<dbReference type="GO" id="GO:0035447">
    <property type="term" value="F:mycothiol synthase activity"/>
    <property type="evidence" value="ECO:0007669"/>
    <property type="project" value="UniProtKB-EC"/>
</dbReference>
<dbReference type="CDD" id="cd04301">
    <property type="entry name" value="NAT_SF"/>
    <property type="match status" value="1"/>
</dbReference>
<dbReference type="InterPro" id="IPR050276">
    <property type="entry name" value="MshD_Acetyltransferase"/>
</dbReference>
<dbReference type="Pfam" id="PF00583">
    <property type="entry name" value="Acetyltransf_1"/>
    <property type="match status" value="1"/>
</dbReference>
<evidence type="ECO:0000259" key="1">
    <source>
        <dbReference type="PROSITE" id="PS51186"/>
    </source>
</evidence>
<protein>
    <submittedName>
        <fullName evidence="2">Mycothiol acetyltransferase</fullName>
        <ecNumber evidence="2">2.3.1.189</ecNumber>
    </submittedName>
</protein>
<dbReference type="EMBL" id="CP021983">
    <property type="protein sequence ID" value="ASC74152.1"/>
    <property type="molecule type" value="Genomic_DNA"/>
</dbReference>
<dbReference type="RefSeq" id="WP_225889410.1">
    <property type="nucleotide sequence ID" value="NZ_CP021983.2"/>
</dbReference>
<dbReference type="AlphaFoldDB" id="A0A1Z3HV53"/>
<keyword evidence="2" id="KW-0012">Acyltransferase</keyword>
<keyword evidence="2" id="KW-0808">Transferase</keyword>
<dbReference type="KEGG" id="hhg:XM38_051270"/>
<dbReference type="SUPFAM" id="SSF55729">
    <property type="entry name" value="Acyl-CoA N-acyltransferases (Nat)"/>
    <property type="match status" value="1"/>
</dbReference>
<dbReference type="Gene3D" id="3.40.630.30">
    <property type="match status" value="1"/>
</dbReference>
<dbReference type="PANTHER" id="PTHR43617:SF20">
    <property type="entry name" value="N-ALPHA-ACETYLTRANSFERASE RIMI"/>
    <property type="match status" value="1"/>
</dbReference>
<dbReference type="EC" id="2.3.1.189" evidence="2"/>
<dbReference type="InterPro" id="IPR016181">
    <property type="entry name" value="Acyl_CoA_acyltransferase"/>
</dbReference>
<dbReference type="GO" id="GO:0008999">
    <property type="term" value="F:protein-N-terminal-alanine acetyltransferase activity"/>
    <property type="evidence" value="ECO:0007669"/>
    <property type="project" value="TreeGrafter"/>
</dbReference>
<dbReference type="PANTHER" id="PTHR43617">
    <property type="entry name" value="L-AMINO ACID N-ACETYLTRANSFERASE"/>
    <property type="match status" value="1"/>
</dbReference>
<sequence length="158" mass="17003">MRPLTAGDEPIVWEMLRYAAHESSLEALQHPLLARYTTGWGRPGDVGYGAWRAATPIGAAWLRLWSGGDKGFGYIRDDIPELSIGVAPDYRGQGVGTRLLTQLLAAAKGAFPAVSLSVRGDNPAVRLYSRVGFVPVSGSEILNRTGSESFNMICALEV</sequence>
<feature type="domain" description="N-acetyltransferase" evidence="1">
    <location>
        <begin position="1"/>
        <end position="157"/>
    </location>
</feature>
<dbReference type="PROSITE" id="PS51186">
    <property type="entry name" value="GNAT"/>
    <property type="match status" value="1"/>
</dbReference>
<accession>A0A1Z3HV53</accession>
<proteinExistence type="predicted"/>
<organism evidence="2 3">
    <name type="scientific">Halomicronema hongdechloris C2206</name>
    <dbReference type="NCBI Taxonomy" id="1641165"/>
    <lineage>
        <taxon>Bacteria</taxon>
        <taxon>Bacillati</taxon>
        <taxon>Cyanobacteriota</taxon>
        <taxon>Cyanophyceae</taxon>
        <taxon>Nodosilineales</taxon>
        <taxon>Nodosilineaceae</taxon>
        <taxon>Halomicronema</taxon>
    </lineage>
</organism>
<evidence type="ECO:0000313" key="2">
    <source>
        <dbReference type="EMBL" id="ASC74152.1"/>
    </source>
</evidence>
<evidence type="ECO:0000313" key="3">
    <source>
        <dbReference type="Proteomes" id="UP000191901"/>
    </source>
</evidence>
<dbReference type="STRING" id="1641165.XM38_01670"/>